<reference evidence="1" key="1">
    <citation type="submission" date="2025-08" db="UniProtKB">
        <authorList>
            <consortium name="Ensembl"/>
        </authorList>
    </citation>
    <scope>IDENTIFICATION</scope>
</reference>
<keyword evidence="2" id="KW-1185">Reference proteome</keyword>
<evidence type="ECO:0000313" key="2">
    <source>
        <dbReference type="Proteomes" id="UP000261420"/>
    </source>
</evidence>
<accession>A0A3B4UFW8</accession>
<dbReference type="AlphaFoldDB" id="A0A3B4UFW8"/>
<evidence type="ECO:0000313" key="1">
    <source>
        <dbReference type="Ensembl" id="ENSSDUP00000017262.1"/>
    </source>
</evidence>
<name>A0A3B4UFW8_SERDU</name>
<protein>
    <submittedName>
        <fullName evidence="1">Uncharacterized protein</fullName>
    </submittedName>
</protein>
<sequence>CGRSSILIWILYIESGPTPFVHSSLCCPSVVIFFTHVRQVPSYCLGHKETSAHRRGCLRSLGRESKEASRRTKRSKTTSVYRTDFLTKL</sequence>
<reference evidence="1" key="2">
    <citation type="submission" date="2025-09" db="UniProtKB">
        <authorList>
            <consortium name="Ensembl"/>
        </authorList>
    </citation>
    <scope>IDENTIFICATION</scope>
</reference>
<organism evidence="1 2">
    <name type="scientific">Seriola dumerili</name>
    <name type="common">Greater amberjack</name>
    <name type="synonym">Caranx dumerili</name>
    <dbReference type="NCBI Taxonomy" id="41447"/>
    <lineage>
        <taxon>Eukaryota</taxon>
        <taxon>Metazoa</taxon>
        <taxon>Chordata</taxon>
        <taxon>Craniata</taxon>
        <taxon>Vertebrata</taxon>
        <taxon>Euteleostomi</taxon>
        <taxon>Actinopterygii</taxon>
        <taxon>Neopterygii</taxon>
        <taxon>Teleostei</taxon>
        <taxon>Neoteleostei</taxon>
        <taxon>Acanthomorphata</taxon>
        <taxon>Carangaria</taxon>
        <taxon>Carangiformes</taxon>
        <taxon>Carangidae</taxon>
        <taxon>Seriola</taxon>
    </lineage>
</organism>
<proteinExistence type="predicted"/>
<dbReference type="Proteomes" id="UP000261420">
    <property type="component" value="Unplaced"/>
</dbReference>
<dbReference type="Ensembl" id="ENSSDUT00000017577.1">
    <property type="protein sequence ID" value="ENSSDUP00000017262.1"/>
    <property type="gene ID" value="ENSSDUG00000012595.1"/>
</dbReference>